<sequence>MTIFETVGLVIAGIISIIFVVLFLSRFWSKKQIESVSKTRYVVVHDGCGGIVGELEGGGGIQWLCTKCKKLWEFFEERTDVWLFVPKRQITGSNVGDTAVGQGHVHGPGWGGVRFKDGSVGFPE</sequence>
<feature type="transmembrane region" description="Helical" evidence="1">
    <location>
        <begin position="6"/>
        <end position="28"/>
    </location>
</feature>
<protein>
    <submittedName>
        <fullName evidence="2">Uncharacterized protein</fullName>
    </submittedName>
</protein>
<accession>A0A0F9PVH1</accession>
<dbReference type="EMBL" id="LAZR01002025">
    <property type="protein sequence ID" value="KKN35620.1"/>
    <property type="molecule type" value="Genomic_DNA"/>
</dbReference>
<dbReference type="AlphaFoldDB" id="A0A0F9PVH1"/>
<name>A0A0F9PVH1_9ZZZZ</name>
<evidence type="ECO:0000313" key="2">
    <source>
        <dbReference type="EMBL" id="KKN35620.1"/>
    </source>
</evidence>
<comment type="caution">
    <text evidence="2">The sequence shown here is derived from an EMBL/GenBank/DDBJ whole genome shotgun (WGS) entry which is preliminary data.</text>
</comment>
<proteinExistence type="predicted"/>
<keyword evidence="1" id="KW-0472">Membrane</keyword>
<reference evidence="2" key="1">
    <citation type="journal article" date="2015" name="Nature">
        <title>Complex archaea that bridge the gap between prokaryotes and eukaryotes.</title>
        <authorList>
            <person name="Spang A."/>
            <person name="Saw J.H."/>
            <person name="Jorgensen S.L."/>
            <person name="Zaremba-Niedzwiedzka K."/>
            <person name="Martijn J."/>
            <person name="Lind A.E."/>
            <person name="van Eijk R."/>
            <person name="Schleper C."/>
            <person name="Guy L."/>
            <person name="Ettema T.J."/>
        </authorList>
    </citation>
    <scope>NUCLEOTIDE SEQUENCE</scope>
</reference>
<keyword evidence="1" id="KW-1133">Transmembrane helix</keyword>
<evidence type="ECO:0000256" key="1">
    <source>
        <dbReference type="SAM" id="Phobius"/>
    </source>
</evidence>
<organism evidence="2">
    <name type="scientific">marine sediment metagenome</name>
    <dbReference type="NCBI Taxonomy" id="412755"/>
    <lineage>
        <taxon>unclassified sequences</taxon>
        <taxon>metagenomes</taxon>
        <taxon>ecological metagenomes</taxon>
    </lineage>
</organism>
<gene>
    <name evidence="2" type="ORF">LCGC14_0781770</name>
</gene>
<keyword evidence="1" id="KW-0812">Transmembrane</keyword>